<feature type="domain" description="DUF2062" evidence="2">
    <location>
        <begin position="13"/>
        <end position="157"/>
    </location>
</feature>
<accession>A0ABU0C8H0</accession>
<evidence type="ECO:0000313" key="4">
    <source>
        <dbReference type="Proteomes" id="UP001230253"/>
    </source>
</evidence>
<evidence type="ECO:0000256" key="1">
    <source>
        <dbReference type="SAM" id="Phobius"/>
    </source>
</evidence>
<gene>
    <name evidence="3" type="ORF">J2R99_002352</name>
</gene>
<organism evidence="3 4">
    <name type="scientific">Rhodopseudomonas julia</name>
    <dbReference type="NCBI Taxonomy" id="200617"/>
    <lineage>
        <taxon>Bacteria</taxon>
        <taxon>Pseudomonadati</taxon>
        <taxon>Pseudomonadota</taxon>
        <taxon>Alphaproteobacteria</taxon>
        <taxon>Hyphomicrobiales</taxon>
        <taxon>Nitrobacteraceae</taxon>
        <taxon>Rhodopseudomonas</taxon>
    </lineage>
</organism>
<dbReference type="PANTHER" id="PTHR40547:SF1">
    <property type="entry name" value="SLL0298 PROTEIN"/>
    <property type="match status" value="1"/>
</dbReference>
<keyword evidence="4" id="KW-1185">Reference proteome</keyword>
<keyword evidence="1" id="KW-0472">Membrane</keyword>
<evidence type="ECO:0000259" key="2">
    <source>
        <dbReference type="Pfam" id="PF09835"/>
    </source>
</evidence>
<sequence>MRVWLWPRSSWRRSFLYFTKRILRLSATPHAIAAGCAAGVFTSFTPFLGLHFVISFAIAWLIGGNLIAAALGTSIGNPLTFPFIWAATYKLGHLLWRGAHELPPPRLGHDLVEKSFEQLLPILKPMTVGAIPLGLVAGIITYTIVYRLVAAYQAARRERFVARRKPAAGDAPQNGASFNGIQ</sequence>
<comment type="caution">
    <text evidence="3">The sequence shown here is derived from an EMBL/GenBank/DDBJ whole genome shotgun (WGS) entry which is preliminary data.</text>
</comment>
<dbReference type="Proteomes" id="UP001230253">
    <property type="component" value="Unassembled WGS sequence"/>
</dbReference>
<dbReference type="EMBL" id="JAUSUK010000002">
    <property type="protein sequence ID" value="MDQ0326483.1"/>
    <property type="molecule type" value="Genomic_DNA"/>
</dbReference>
<dbReference type="InterPro" id="IPR018639">
    <property type="entry name" value="DUF2062"/>
</dbReference>
<dbReference type="RefSeq" id="WP_307154655.1">
    <property type="nucleotide sequence ID" value="NZ_JAUSUK010000002.1"/>
</dbReference>
<feature type="transmembrane region" description="Helical" evidence="1">
    <location>
        <begin position="129"/>
        <end position="149"/>
    </location>
</feature>
<feature type="transmembrane region" description="Helical" evidence="1">
    <location>
        <begin position="50"/>
        <end position="72"/>
    </location>
</feature>
<keyword evidence="1" id="KW-0812">Transmembrane</keyword>
<proteinExistence type="predicted"/>
<feature type="transmembrane region" description="Helical" evidence="1">
    <location>
        <begin position="21"/>
        <end position="44"/>
    </location>
</feature>
<dbReference type="Pfam" id="PF09835">
    <property type="entry name" value="DUF2062"/>
    <property type="match status" value="1"/>
</dbReference>
<evidence type="ECO:0000313" key="3">
    <source>
        <dbReference type="EMBL" id="MDQ0326483.1"/>
    </source>
</evidence>
<protein>
    <submittedName>
        <fullName evidence="3">Uncharacterized protein (DUF2062 family)</fullName>
    </submittedName>
</protein>
<keyword evidence="1" id="KW-1133">Transmembrane helix</keyword>
<name>A0ABU0C8H0_9BRAD</name>
<feature type="transmembrane region" description="Helical" evidence="1">
    <location>
        <begin position="79"/>
        <end position="96"/>
    </location>
</feature>
<dbReference type="PANTHER" id="PTHR40547">
    <property type="entry name" value="SLL0298 PROTEIN"/>
    <property type="match status" value="1"/>
</dbReference>
<reference evidence="3 4" key="1">
    <citation type="submission" date="2023-07" db="EMBL/GenBank/DDBJ databases">
        <title>Genomic Encyclopedia of Type Strains, Phase IV (KMG-IV): sequencing the most valuable type-strain genomes for metagenomic binning, comparative biology and taxonomic classification.</title>
        <authorList>
            <person name="Goeker M."/>
        </authorList>
    </citation>
    <scope>NUCLEOTIDE SEQUENCE [LARGE SCALE GENOMIC DNA]</scope>
    <source>
        <strain evidence="3 4">DSM 11549</strain>
    </source>
</reference>